<feature type="domain" description="Carrier" evidence="1">
    <location>
        <begin position="2"/>
        <end position="80"/>
    </location>
</feature>
<name>A0A451B3J9_9GAMM</name>
<dbReference type="PROSITE" id="PS50075">
    <property type="entry name" value="CARRIER"/>
    <property type="match status" value="1"/>
</dbReference>
<dbReference type="EMBL" id="CAADFZ010000149">
    <property type="protein sequence ID" value="VFK67587.1"/>
    <property type="molecule type" value="Genomic_DNA"/>
</dbReference>
<evidence type="ECO:0000313" key="2">
    <source>
        <dbReference type="EMBL" id="VFK67587.1"/>
    </source>
</evidence>
<gene>
    <name evidence="2" type="ORF">BECKUNK1418G_GA0071005_11491</name>
    <name evidence="3" type="ORF">BECKUNK1418H_GA0071006_11428</name>
</gene>
<dbReference type="InterPro" id="IPR009081">
    <property type="entry name" value="PP-bd_ACP"/>
</dbReference>
<protein>
    <submittedName>
        <fullName evidence="3">Acyl carrier protein</fullName>
    </submittedName>
</protein>
<sequence>MSIKDEIYQLIVSRYLMGREVEGLSTGTNLIETGVLDSFMLVGLLSHLERQYGVKFGDDEIVPENFESISRLAQVIELKMTT</sequence>
<accession>A0A451B3J9</accession>
<proteinExistence type="predicted"/>
<organism evidence="3">
    <name type="scientific">Candidatus Kentrum sp. UNK</name>
    <dbReference type="NCBI Taxonomy" id="2126344"/>
    <lineage>
        <taxon>Bacteria</taxon>
        <taxon>Pseudomonadati</taxon>
        <taxon>Pseudomonadota</taxon>
        <taxon>Gammaproteobacteria</taxon>
        <taxon>Candidatus Kentrum</taxon>
    </lineage>
</organism>
<dbReference type="InterPro" id="IPR036736">
    <property type="entry name" value="ACP-like_sf"/>
</dbReference>
<dbReference type="SUPFAM" id="SSF47336">
    <property type="entry name" value="ACP-like"/>
    <property type="match status" value="1"/>
</dbReference>
<evidence type="ECO:0000313" key="3">
    <source>
        <dbReference type="EMBL" id="VFK72836.1"/>
    </source>
</evidence>
<dbReference type="EMBL" id="CAADGD010000142">
    <property type="protein sequence ID" value="VFK72836.1"/>
    <property type="molecule type" value="Genomic_DNA"/>
</dbReference>
<dbReference type="AlphaFoldDB" id="A0A451B3J9"/>
<dbReference type="Gene3D" id="1.10.1200.10">
    <property type="entry name" value="ACP-like"/>
    <property type="match status" value="1"/>
</dbReference>
<evidence type="ECO:0000259" key="1">
    <source>
        <dbReference type="PROSITE" id="PS50075"/>
    </source>
</evidence>
<dbReference type="Pfam" id="PF00550">
    <property type="entry name" value="PP-binding"/>
    <property type="match status" value="1"/>
</dbReference>
<reference evidence="3" key="1">
    <citation type="submission" date="2019-02" db="EMBL/GenBank/DDBJ databases">
        <authorList>
            <person name="Gruber-Vodicka R. H."/>
            <person name="Seah K. B. B."/>
        </authorList>
    </citation>
    <scope>NUCLEOTIDE SEQUENCE</scope>
    <source>
        <strain evidence="3">BECK_BY19</strain>
        <strain evidence="2">BECK_BY8</strain>
    </source>
</reference>